<dbReference type="PANTHER" id="PTHR37984:SF15">
    <property type="entry name" value="INTEGRASE CATALYTIC DOMAIN-CONTAINING PROTEIN"/>
    <property type="match status" value="1"/>
</dbReference>
<dbReference type="InterPro" id="IPR001584">
    <property type="entry name" value="Integrase_cat-core"/>
</dbReference>
<dbReference type="PANTHER" id="PTHR37984">
    <property type="entry name" value="PROTEIN CBG26694"/>
    <property type="match status" value="1"/>
</dbReference>
<dbReference type="Pfam" id="PF00665">
    <property type="entry name" value="rve"/>
    <property type="match status" value="1"/>
</dbReference>
<protein>
    <recommendedName>
        <fullName evidence="1">Integrase catalytic domain-containing protein</fullName>
    </recommendedName>
</protein>
<comment type="caution">
    <text evidence="2">The sequence shown here is derived from an EMBL/GenBank/DDBJ whole genome shotgun (WGS) entry which is preliminary data.</text>
</comment>
<dbReference type="InterPro" id="IPR050951">
    <property type="entry name" value="Retrovirus_Pol_polyprotein"/>
</dbReference>
<keyword evidence="3" id="KW-1185">Reference proteome</keyword>
<dbReference type="PROSITE" id="PS50994">
    <property type="entry name" value="INTEGRASE"/>
    <property type="match status" value="1"/>
</dbReference>
<feature type="domain" description="Integrase catalytic" evidence="1">
    <location>
        <begin position="5"/>
        <end position="155"/>
    </location>
</feature>
<accession>A0ABR3MB73</accession>
<sequence length="179" mass="20938">MGSITTTFPLELVSMDYLHLEKSKDGFEYILVVVDHFTRYAQAYATKNKSGRTAAEKIFNDFIPRFGYPNKLHHDQEREFESRLSGVGHSRTTPYHPQGNPAERFNRTLLQMLRTLQEKEKENWKEHLARVVHAYNCTRHEATGFSPFYLMFGRSPRLPVDLLFGLNLEKNRRVSDKIC</sequence>
<name>A0ABR3MB73_9TELE</name>
<evidence type="ECO:0000313" key="3">
    <source>
        <dbReference type="Proteomes" id="UP001558613"/>
    </source>
</evidence>
<gene>
    <name evidence="2" type="ORF">QQF64_008989</name>
</gene>
<evidence type="ECO:0000313" key="2">
    <source>
        <dbReference type="EMBL" id="KAL1261162.1"/>
    </source>
</evidence>
<dbReference type="Proteomes" id="UP001558613">
    <property type="component" value="Unassembled WGS sequence"/>
</dbReference>
<dbReference type="InterPro" id="IPR036397">
    <property type="entry name" value="RNaseH_sf"/>
</dbReference>
<dbReference type="SUPFAM" id="SSF53098">
    <property type="entry name" value="Ribonuclease H-like"/>
    <property type="match status" value="1"/>
</dbReference>
<proteinExistence type="predicted"/>
<dbReference type="EMBL" id="JAYMGO010000015">
    <property type="protein sequence ID" value="KAL1261162.1"/>
    <property type="molecule type" value="Genomic_DNA"/>
</dbReference>
<organism evidence="2 3">
    <name type="scientific">Cirrhinus molitorella</name>
    <name type="common">mud carp</name>
    <dbReference type="NCBI Taxonomy" id="172907"/>
    <lineage>
        <taxon>Eukaryota</taxon>
        <taxon>Metazoa</taxon>
        <taxon>Chordata</taxon>
        <taxon>Craniata</taxon>
        <taxon>Vertebrata</taxon>
        <taxon>Euteleostomi</taxon>
        <taxon>Actinopterygii</taxon>
        <taxon>Neopterygii</taxon>
        <taxon>Teleostei</taxon>
        <taxon>Ostariophysi</taxon>
        <taxon>Cypriniformes</taxon>
        <taxon>Cyprinidae</taxon>
        <taxon>Labeoninae</taxon>
        <taxon>Labeonini</taxon>
        <taxon>Cirrhinus</taxon>
    </lineage>
</organism>
<evidence type="ECO:0000259" key="1">
    <source>
        <dbReference type="PROSITE" id="PS50994"/>
    </source>
</evidence>
<dbReference type="Gene3D" id="3.30.420.10">
    <property type="entry name" value="Ribonuclease H-like superfamily/Ribonuclease H"/>
    <property type="match status" value="1"/>
</dbReference>
<dbReference type="InterPro" id="IPR012337">
    <property type="entry name" value="RNaseH-like_sf"/>
</dbReference>
<reference evidence="2 3" key="1">
    <citation type="submission" date="2023-09" db="EMBL/GenBank/DDBJ databases">
        <authorList>
            <person name="Wang M."/>
        </authorList>
    </citation>
    <scope>NUCLEOTIDE SEQUENCE [LARGE SCALE GENOMIC DNA]</scope>
    <source>
        <strain evidence="2">GT-2023</strain>
        <tissue evidence="2">Liver</tissue>
    </source>
</reference>